<sequence>MPSRTAISATGHFRRAVLVATVLVSAAVLQSCGTRDGMTTGAIPDDYRTRHPITLTEVEHTLDVPIASGDRTLTIGMRDSINGFIGDYKERSSGVITIQTPRGSVNAGAASAARRQIRHLMLASGVPSPKIIESSYGASPAGDAAPIRLSFVATTAVTNPCGQWPEDLGINDYQNKNYYNFGCATQNNIAAQIANPMDLVTPRAISPIDAQQRSAVINTYRTAGTGDTD</sequence>
<dbReference type="EMBL" id="JALDYZ010000011">
    <property type="protein sequence ID" value="MDI7923922.1"/>
    <property type="molecule type" value="Genomic_DNA"/>
</dbReference>
<organism evidence="1 2">
    <name type="scientific">Ferirhizobium litorale</name>
    <dbReference type="NCBI Taxonomy" id="2927786"/>
    <lineage>
        <taxon>Bacteria</taxon>
        <taxon>Pseudomonadati</taxon>
        <taxon>Pseudomonadota</taxon>
        <taxon>Alphaproteobacteria</taxon>
        <taxon>Hyphomicrobiales</taxon>
        <taxon>Rhizobiaceae</taxon>
        <taxon>Ferirhizobium</taxon>
    </lineage>
</organism>
<name>A0AAE3U3L3_9HYPH</name>
<comment type="caution">
    <text evidence="1">The sequence shown here is derived from an EMBL/GenBank/DDBJ whole genome shotgun (WGS) entry which is preliminary data.</text>
</comment>
<dbReference type="Pfam" id="PF09476">
    <property type="entry name" value="Pilus_CpaD"/>
    <property type="match status" value="1"/>
</dbReference>
<dbReference type="Proteomes" id="UP001161580">
    <property type="component" value="Unassembled WGS sequence"/>
</dbReference>
<proteinExistence type="predicted"/>
<gene>
    <name evidence="1" type="ORF">MRS75_17785</name>
</gene>
<protein>
    <submittedName>
        <fullName evidence="1">CpaD family pilus assembly protein</fullName>
    </submittedName>
</protein>
<evidence type="ECO:0000313" key="2">
    <source>
        <dbReference type="Proteomes" id="UP001161580"/>
    </source>
</evidence>
<reference evidence="1" key="1">
    <citation type="submission" date="2022-03" db="EMBL/GenBank/DDBJ databases">
        <title>Fererhizobium litorale gen. nov., sp. nov., isolated from sandy sediments of the Sea of Japan seashore.</title>
        <authorList>
            <person name="Romanenko L."/>
            <person name="Kurilenko V."/>
            <person name="Otstavnykh N."/>
            <person name="Svetashev V."/>
            <person name="Tekutyeva L."/>
            <person name="Isaeva M."/>
            <person name="Mikhailov V."/>
        </authorList>
    </citation>
    <scope>NUCLEOTIDE SEQUENCE</scope>
    <source>
        <strain evidence="1">KMM 9576</strain>
    </source>
</reference>
<dbReference type="AlphaFoldDB" id="A0AAE3U3L3"/>
<dbReference type="NCBIfam" id="TIGR02522">
    <property type="entry name" value="pilus_cpaD"/>
    <property type="match status" value="1"/>
</dbReference>
<evidence type="ECO:0000313" key="1">
    <source>
        <dbReference type="EMBL" id="MDI7923922.1"/>
    </source>
</evidence>
<dbReference type="PROSITE" id="PS51257">
    <property type="entry name" value="PROKAR_LIPOPROTEIN"/>
    <property type="match status" value="1"/>
</dbReference>
<dbReference type="InterPro" id="IPR019027">
    <property type="entry name" value="Pilus_biogenesis_CpaD-related"/>
</dbReference>
<keyword evidence="2" id="KW-1185">Reference proteome</keyword>
<dbReference type="RefSeq" id="WP_311787154.1">
    <property type="nucleotide sequence ID" value="NZ_JALDYY010000008.1"/>
</dbReference>
<accession>A0AAE3U3L3</accession>
<dbReference type="InterPro" id="IPR013361">
    <property type="entry name" value="Pilus_CpaD"/>
</dbReference>